<organism evidence="2 3">
    <name type="scientific">Sphaerosporella brunnea</name>
    <dbReference type="NCBI Taxonomy" id="1250544"/>
    <lineage>
        <taxon>Eukaryota</taxon>
        <taxon>Fungi</taxon>
        <taxon>Dikarya</taxon>
        <taxon>Ascomycota</taxon>
        <taxon>Pezizomycotina</taxon>
        <taxon>Pezizomycetes</taxon>
        <taxon>Pezizales</taxon>
        <taxon>Pyronemataceae</taxon>
        <taxon>Sphaerosporella</taxon>
    </lineage>
</organism>
<feature type="compositionally biased region" description="Polar residues" evidence="1">
    <location>
        <begin position="152"/>
        <end position="175"/>
    </location>
</feature>
<feature type="compositionally biased region" description="Basic and acidic residues" evidence="1">
    <location>
        <begin position="1"/>
        <end position="12"/>
    </location>
</feature>
<evidence type="ECO:0000313" key="3">
    <source>
        <dbReference type="Proteomes" id="UP000326924"/>
    </source>
</evidence>
<evidence type="ECO:0000256" key="1">
    <source>
        <dbReference type="SAM" id="MobiDB-lite"/>
    </source>
</evidence>
<dbReference type="OrthoDB" id="10326741at2759"/>
<feature type="compositionally biased region" description="Basic and acidic residues" evidence="1">
    <location>
        <begin position="505"/>
        <end position="518"/>
    </location>
</feature>
<reference evidence="2 3" key="1">
    <citation type="submission" date="2019-09" db="EMBL/GenBank/DDBJ databases">
        <title>Draft genome of the ectomycorrhizal ascomycete Sphaerosporella brunnea.</title>
        <authorList>
            <consortium name="DOE Joint Genome Institute"/>
            <person name="Benucci G.M."/>
            <person name="Marozzi G."/>
            <person name="Antonielli L."/>
            <person name="Sanchez S."/>
            <person name="Marco P."/>
            <person name="Wang X."/>
            <person name="Falini L.B."/>
            <person name="Barry K."/>
            <person name="Haridas S."/>
            <person name="Lipzen A."/>
            <person name="Labutti K."/>
            <person name="Grigoriev I.V."/>
            <person name="Murat C."/>
            <person name="Martin F."/>
            <person name="Albertini E."/>
            <person name="Donnini D."/>
            <person name="Bonito G."/>
        </authorList>
    </citation>
    <scope>NUCLEOTIDE SEQUENCE [LARGE SCALE GENOMIC DNA]</scope>
    <source>
        <strain evidence="2 3">Sb_GMNB300</strain>
    </source>
</reference>
<feature type="compositionally biased region" description="Polar residues" evidence="1">
    <location>
        <begin position="520"/>
        <end position="529"/>
    </location>
</feature>
<feature type="region of interest" description="Disordered" evidence="1">
    <location>
        <begin position="207"/>
        <end position="226"/>
    </location>
</feature>
<dbReference type="EMBL" id="VXIS01000029">
    <property type="protein sequence ID" value="KAA8912064.1"/>
    <property type="molecule type" value="Genomic_DNA"/>
</dbReference>
<accession>A0A5J5F640</accession>
<proteinExistence type="predicted"/>
<protein>
    <submittedName>
        <fullName evidence="2">Uncharacterized protein</fullName>
    </submittedName>
</protein>
<gene>
    <name evidence="2" type="ORF">FN846DRAFT_887484</name>
</gene>
<dbReference type="Proteomes" id="UP000326924">
    <property type="component" value="Unassembled WGS sequence"/>
</dbReference>
<name>A0A5J5F640_9PEZI</name>
<sequence>MSGPDKPGDARHELRRTRSHLVGSDGISDTFPTQLPRGPPAALRPERSKSQMKQWSPSDEEQVGEDLRPLGSQPTPYSVRRGSGFRHPPLSPEGGTTLRVDPFKELSTIRRMRSDDTALKEVAAEEAASSLRQRPSLPSMWTQEQGRVDSRPSLSTLFPGNSLSTGQPTGSFQRHSKDLTYSSRLSSTSPGRQTVTSAMSGSLLHHTLSQDDMPSSHPPGGSRASDISLHQTVSNQETVDHDAMGKVVRRAEALLHLEQPKDICVPETGKPVREMTDEEFCKEIDWEARRRLIAHNTLRKETEGKGIIGADAATVLGPVEMRNRMNLNNDNIPDPSVLARARSASSAYSGAETASSHSSGSQTKRLGFFKSLSRRTSSEVLAPEPTAPDNSNPLPAPVGKKGKKTLREKLRIRKKSKNTAPEEPPTELFEQGERIIKGLEEEKAGWRRKEQNPVFQQKDDPFEREHHYDKTTKLLDEIGRLAIVSDTPENAARRELEPDEWEQYQEAKKGNKIRREATGADSNLPSTAMPLPSQSDACRALSSLGGAKLVPVVAPAAKTISGPVPAQPARQATVASGLARTGWVTEMARLGPKALQDVETLGYKAHLTPEVREGEILSADRWIGVLRLLTFVDVQRTERDKMPLLPENLRRHKHEIQNIMEKNDSHERRNELIHSHPDNYTPHDDKLSRMSAMTEDMPTEGRSLLPSHLRRHRSAIASIMAGTTTQAAEATATAADPEH</sequence>
<dbReference type="AlphaFoldDB" id="A0A5J5F640"/>
<feature type="region of interest" description="Disordered" evidence="1">
    <location>
        <begin position="377"/>
        <end position="429"/>
    </location>
</feature>
<evidence type="ECO:0000313" key="2">
    <source>
        <dbReference type="EMBL" id="KAA8912064.1"/>
    </source>
</evidence>
<feature type="region of interest" description="Disordered" evidence="1">
    <location>
        <begin position="504"/>
        <end position="529"/>
    </location>
</feature>
<feature type="compositionally biased region" description="Basic residues" evidence="1">
    <location>
        <begin position="400"/>
        <end position="417"/>
    </location>
</feature>
<dbReference type="InParanoid" id="A0A5J5F640"/>
<feature type="region of interest" description="Disordered" evidence="1">
    <location>
        <begin position="124"/>
        <end position="175"/>
    </location>
</feature>
<keyword evidence="3" id="KW-1185">Reference proteome</keyword>
<feature type="region of interest" description="Disordered" evidence="1">
    <location>
        <begin position="1"/>
        <end position="102"/>
    </location>
</feature>
<comment type="caution">
    <text evidence="2">The sequence shown here is derived from an EMBL/GenBank/DDBJ whole genome shotgun (WGS) entry which is preliminary data.</text>
</comment>